<dbReference type="PANTHER" id="PTHR46869:SF1">
    <property type="entry name" value="C2H2-LIKE ZINC FINGER PROTEIN"/>
    <property type="match status" value="1"/>
</dbReference>
<sequence>MEERKFVCKYCSKRFPCGKSLGGHIRTHMNGHSVQANEERSNAAMLKFDAMRKKKRDSLGYGDGDDGAGAAGNPTYGLRENPKKTMRFVHSNSTNNVQHQFDKFCQECGKGFSSLKALCGHMACHSEKEKHKLVLDSESDTETNSVPRRSKRMRFKNNSSSSNNNNNHLSSSLANGSSLVSEVEQEQEEVARCLMMLSKDTTYNSGRFALFAESSDNNSVVLEAKSPSLNTKFTIKNGKNSVSNAYEFVEKKLQKGTKLKSAEIGSDYDNSDSGYLRYGPKKIDSADSNDGFFRTEVKSSKVVDMSGFEDYDDEINKVFSRGRSTNTEFKKLVYEDLENGATRRSDSKKRLMYDSLGSKKATNGFNNDEIYKHGRKGWKYESLNTEIQNVYEDDSAYESDENSSDSDSYTAAKSHNIKALNGKKSSKGKQMKKKKLKSKKIKEHECPICNRIFRSGQALGGHKRSHFVGGSEENTLVIRPAGPPPTPSLIDLNLPAPIDE</sequence>
<accession>A0A6A4P9S2</accession>
<dbReference type="OrthoDB" id="9451254at2759"/>
<dbReference type="AlphaFoldDB" id="A0A6A4P9S2"/>
<dbReference type="EMBL" id="WOCE01000017">
    <property type="protein sequence ID" value="KAE9595657.1"/>
    <property type="molecule type" value="Genomic_DNA"/>
</dbReference>
<evidence type="ECO:0000256" key="1">
    <source>
        <dbReference type="SAM" id="MobiDB-lite"/>
    </source>
</evidence>
<protein>
    <submittedName>
        <fullName evidence="2">Putative transcription factor C2H2 family</fullName>
    </submittedName>
</protein>
<dbReference type="Gene3D" id="3.30.160.60">
    <property type="entry name" value="Classic Zinc Finger"/>
    <property type="match status" value="1"/>
</dbReference>
<proteinExistence type="predicted"/>
<feature type="region of interest" description="Disordered" evidence="1">
    <location>
        <begin position="475"/>
        <end position="500"/>
    </location>
</feature>
<feature type="compositionally biased region" description="Low complexity" evidence="1">
    <location>
        <begin position="157"/>
        <end position="181"/>
    </location>
</feature>
<keyword evidence="3" id="KW-1185">Reference proteome</keyword>
<dbReference type="PROSITE" id="PS00028">
    <property type="entry name" value="ZINC_FINGER_C2H2_1"/>
    <property type="match status" value="3"/>
</dbReference>
<comment type="caution">
    <text evidence="2">The sequence shown here is derived from an EMBL/GenBank/DDBJ whole genome shotgun (WGS) entry which is preliminary data.</text>
</comment>
<feature type="compositionally biased region" description="Acidic residues" evidence="1">
    <location>
        <begin position="394"/>
        <end position="404"/>
    </location>
</feature>
<dbReference type="Proteomes" id="UP000447434">
    <property type="component" value="Chromosome 17"/>
</dbReference>
<dbReference type="InterPro" id="IPR036236">
    <property type="entry name" value="Znf_C2H2_sf"/>
</dbReference>
<dbReference type="Pfam" id="PF13912">
    <property type="entry name" value="zf-C2H2_6"/>
    <property type="match status" value="3"/>
</dbReference>
<feature type="region of interest" description="Disordered" evidence="1">
    <location>
        <begin position="57"/>
        <end position="80"/>
    </location>
</feature>
<evidence type="ECO:0000313" key="2">
    <source>
        <dbReference type="EMBL" id="KAE9595657.1"/>
    </source>
</evidence>
<dbReference type="SUPFAM" id="SSF57667">
    <property type="entry name" value="beta-beta-alpha zinc fingers"/>
    <property type="match status" value="2"/>
</dbReference>
<feature type="region of interest" description="Disordered" evidence="1">
    <location>
        <begin position="130"/>
        <end position="181"/>
    </location>
</feature>
<feature type="compositionally biased region" description="Basic residues" evidence="1">
    <location>
        <begin position="424"/>
        <end position="440"/>
    </location>
</feature>
<name>A0A6A4P9S2_LUPAL</name>
<dbReference type="SMART" id="SM00355">
    <property type="entry name" value="ZnF_C2H2"/>
    <property type="match status" value="3"/>
</dbReference>
<reference evidence="3" key="1">
    <citation type="journal article" date="2020" name="Nat. Commun.">
        <title>Genome sequence of the cluster root forming white lupin.</title>
        <authorList>
            <person name="Hufnagel B."/>
            <person name="Marques A."/>
            <person name="Soriano A."/>
            <person name="Marques L."/>
            <person name="Divol F."/>
            <person name="Doumas P."/>
            <person name="Sallet E."/>
            <person name="Mancinotti D."/>
            <person name="Carrere S."/>
            <person name="Marande W."/>
            <person name="Arribat S."/>
            <person name="Keller J."/>
            <person name="Huneau C."/>
            <person name="Blein T."/>
            <person name="Aime D."/>
            <person name="Laguerre M."/>
            <person name="Taylor J."/>
            <person name="Schubert V."/>
            <person name="Nelson M."/>
            <person name="Geu-Flores F."/>
            <person name="Crespi M."/>
            <person name="Gallardo-Guerrero K."/>
            <person name="Delaux P.-M."/>
            <person name="Salse J."/>
            <person name="Berges H."/>
            <person name="Guyot R."/>
            <person name="Gouzy J."/>
            <person name="Peret B."/>
        </authorList>
    </citation>
    <scope>NUCLEOTIDE SEQUENCE [LARGE SCALE GENOMIC DNA]</scope>
    <source>
        <strain evidence="3">cv. Amiga</strain>
    </source>
</reference>
<dbReference type="PROSITE" id="PS50157">
    <property type="entry name" value="ZINC_FINGER_C2H2_2"/>
    <property type="match status" value="3"/>
</dbReference>
<gene>
    <name evidence="2" type="ORF">Lalb_Chr17g0341121</name>
</gene>
<feature type="region of interest" description="Disordered" evidence="1">
    <location>
        <begin position="394"/>
        <end position="440"/>
    </location>
</feature>
<dbReference type="InterPro" id="IPR013087">
    <property type="entry name" value="Znf_C2H2_type"/>
</dbReference>
<organism evidence="2 3">
    <name type="scientific">Lupinus albus</name>
    <name type="common">White lupine</name>
    <name type="synonym">Lupinus termis</name>
    <dbReference type="NCBI Taxonomy" id="3870"/>
    <lineage>
        <taxon>Eukaryota</taxon>
        <taxon>Viridiplantae</taxon>
        <taxon>Streptophyta</taxon>
        <taxon>Embryophyta</taxon>
        <taxon>Tracheophyta</taxon>
        <taxon>Spermatophyta</taxon>
        <taxon>Magnoliopsida</taxon>
        <taxon>eudicotyledons</taxon>
        <taxon>Gunneridae</taxon>
        <taxon>Pentapetalae</taxon>
        <taxon>rosids</taxon>
        <taxon>fabids</taxon>
        <taxon>Fabales</taxon>
        <taxon>Fabaceae</taxon>
        <taxon>Papilionoideae</taxon>
        <taxon>50 kb inversion clade</taxon>
        <taxon>genistoids sensu lato</taxon>
        <taxon>core genistoids</taxon>
        <taxon>Genisteae</taxon>
        <taxon>Lupinus</taxon>
    </lineage>
</organism>
<dbReference type="PANTHER" id="PTHR46869">
    <property type="entry name" value="C2H2-LIKE ZINC FINGER PROTEIN"/>
    <property type="match status" value="1"/>
</dbReference>
<evidence type="ECO:0000313" key="3">
    <source>
        <dbReference type="Proteomes" id="UP000447434"/>
    </source>
</evidence>